<dbReference type="EMBL" id="CAUYUJ010002130">
    <property type="protein sequence ID" value="CAK0799345.1"/>
    <property type="molecule type" value="Genomic_DNA"/>
</dbReference>
<organism evidence="3 4">
    <name type="scientific">Prorocentrum cordatum</name>
    <dbReference type="NCBI Taxonomy" id="2364126"/>
    <lineage>
        <taxon>Eukaryota</taxon>
        <taxon>Sar</taxon>
        <taxon>Alveolata</taxon>
        <taxon>Dinophyceae</taxon>
        <taxon>Prorocentrales</taxon>
        <taxon>Prorocentraceae</taxon>
        <taxon>Prorocentrum</taxon>
    </lineage>
</organism>
<evidence type="ECO:0000256" key="2">
    <source>
        <dbReference type="SAM" id="MobiDB-lite"/>
    </source>
</evidence>
<comment type="caution">
    <text evidence="3">The sequence shown here is derived from an EMBL/GenBank/DDBJ whole genome shotgun (WGS) entry which is preliminary data.</text>
</comment>
<name>A0ABN9Q149_9DINO</name>
<keyword evidence="4" id="KW-1185">Reference proteome</keyword>
<dbReference type="Proteomes" id="UP001189429">
    <property type="component" value="Unassembled WGS sequence"/>
</dbReference>
<proteinExistence type="predicted"/>
<sequence length="336" mass="37036">VDCLAGGLDDEEAEQHVAPSLDRRLRKLKEEVNSVSRTLAENLHHVVEASVGTAVATYLEEHGAPPRAPAALPEGPGPLPGDTEKRLEGKFELLCRGLSDRLDALGQRADADGKAAAAARQAQEARGADIRELQAGVQETRELSEASARKLGQAQADLRQLEQQVQDLGRRQIEGARARDLQDMSSAVRGQVDSVQERLERLTKDDCLQAQRAADEVRSDLQAEAGRLRAEARQQEAERRWEQARRPEPQGAEQLRQELQGLAEQLQALLSEGARREQRALEVDARLGELAEAQATAEQRLEQRLEQGLHQRFAEVEDRPRPVSTAGPSPACWGER</sequence>
<keyword evidence="1" id="KW-0175">Coiled coil</keyword>
<reference evidence="3" key="1">
    <citation type="submission" date="2023-10" db="EMBL/GenBank/DDBJ databases">
        <authorList>
            <person name="Chen Y."/>
            <person name="Shah S."/>
            <person name="Dougan E. K."/>
            <person name="Thang M."/>
            <person name="Chan C."/>
        </authorList>
    </citation>
    <scope>NUCLEOTIDE SEQUENCE [LARGE SCALE GENOMIC DNA]</scope>
</reference>
<feature type="non-terminal residue" evidence="3">
    <location>
        <position position="336"/>
    </location>
</feature>
<feature type="non-terminal residue" evidence="3">
    <location>
        <position position="1"/>
    </location>
</feature>
<feature type="region of interest" description="Disordered" evidence="2">
    <location>
        <begin position="311"/>
        <end position="336"/>
    </location>
</feature>
<protein>
    <submittedName>
        <fullName evidence="3">Uncharacterized protein</fullName>
    </submittedName>
</protein>
<evidence type="ECO:0000313" key="3">
    <source>
        <dbReference type="EMBL" id="CAK0799345.1"/>
    </source>
</evidence>
<feature type="compositionally biased region" description="Basic and acidic residues" evidence="2">
    <location>
        <begin position="311"/>
        <end position="321"/>
    </location>
</feature>
<evidence type="ECO:0000256" key="1">
    <source>
        <dbReference type="SAM" id="Coils"/>
    </source>
</evidence>
<gene>
    <name evidence="3" type="ORF">PCOR1329_LOCUS7836</name>
</gene>
<evidence type="ECO:0000313" key="4">
    <source>
        <dbReference type="Proteomes" id="UP001189429"/>
    </source>
</evidence>
<feature type="compositionally biased region" description="Basic and acidic residues" evidence="2">
    <location>
        <begin position="225"/>
        <end position="248"/>
    </location>
</feature>
<feature type="coiled-coil region" evidence="1">
    <location>
        <begin position="144"/>
        <end position="171"/>
    </location>
</feature>
<accession>A0ABN9Q149</accession>
<feature type="region of interest" description="Disordered" evidence="2">
    <location>
        <begin position="225"/>
        <end position="254"/>
    </location>
</feature>
<feature type="region of interest" description="Disordered" evidence="2">
    <location>
        <begin position="62"/>
        <end position="85"/>
    </location>
</feature>